<name>A0A0D7BJ97_9AGAR</name>
<feature type="region of interest" description="Disordered" evidence="1">
    <location>
        <begin position="452"/>
        <end position="498"/>
    </location>
</feature>
<feature type="compositionally biased region" description="Pro residues" evidence="1">
    <location>
        <begin position="37"/>
        <end position="46"/>
    </location>
</feature>
<feature type="region of interest" description="Disordered" evidence="1">
    <location>
        <begin position="268"/>
        <end position="427"/>
    </location>
</feature>
<feature type="compositionally biased region" description="Pro residues" evidence="1">
    <location>
        <begin position="836"/>
        <end position="845"/>
    </location>
</feature>
<dbReference type="EMBL" id="KN880465">
    <property type="protein sequence ID" value="KIY70638.1"/>
    <property type="molecule type" value="Genomic_DNA"/>
</dbReference>
<gene>
    <name evidence="2" type="ORF">CYLTODRAFT_441850</name>
</gene>
<feature type="region of interest" description="Disordered" evidence="1">
    <location>
        <begin position="540"/>
        <end position="875"/>
    </location>
</feature>
<feature type="region of interest" description="Disordered" evidence="1">
    <location>
        <begin position="239"/>
        <end position="258"/>
    </location>
</feature>
<feature type="region of interest" description="Disordered" evidence="1">
    <location>
        <begin position="1"/>
        <end position="104"/>
    </location>
</feature>
<sequence length="875" mass="93945">MTGTPPASSLSNLKFHTIGQQPKLLGRFHTPDLESAPSPPAAPPDTPTMATQPIASGSRSLFERFGMQEQLPSASPPPKSAPSLAPPPPTSPPGASPERGPSQTSLTVLSAIHDRLGSLADGPAVPDLAATLELARTSLQKSDAAKTRARHAHTAAQASIQAAQAAATAARESSEAADTALDLASQCIAAMEDIAQQLGKAVQPTTLGQLQHALKHWIDNETAARLAIAKFELQQQEDSRKHAEAARAHAQQEADQRNELERVRLADLQARQSSEPSTTSTTSRPLFAPSASPLEPAIKPESPGTPPLTSHSPQLPIEPSEFIAECGRQAKQDAEQRAREYLHEQAEKRRREAAAVEAQKADLEARAKAQAARAKEDADNEKRLHDQQEEMQKRKALLVKRLEESKQAVKQQQHQKQPIVSQPPIPLPLSASQIQPVTIPKTPTVDSNLVRSTQLGLRSPPPTIKASTSITFVRPDQQQKRPASPASSTGSDVILSHSLGDGTGNVSLVMPAAIPPDAQMVNLRHVGASPVKAPKVEQLESPVLSKSSTVIGNQTPSSRGASGPRHPPSQTSLSRPPPLHPRADRTSPLPDERRSRVLREQPRPQPNAQQVASQPRQEPPSPRRRPVMPMPFRTYNPREPARVQPITQQQKDSPPAKKLKVDGRSSPVAIGISALSRRTSLGSLPSRSAPSAPPRSPSPVDQGDGGWPKFHTAPVIDSPSPPPEHITFPPHKSHSREYELSERPGPYRNSPSPPRGVKRPREEDRHRQQPLLSQRLTNGRAERTRRSPSPVMQYRDGRSDLFDGSGGGGGGHSGIGLLGRMSSTNGPENGKSVWPPGSPVPPPHQPTRGMKRSRGGGQVSSRGSGRGRNLAARLA</sequence>
<feature type="compositionally biased region" description="Basic and acidic residues" evidence="1">
    <location>
        <begin position="328"/>
        <end position="393"/>
    </location>
</feature>
<feature type="compositionally biased region" description="Basic and acidic residues" evidence="1">
    <location>
        <begin position="581"/>
        <end position="602"/>
    </location>
</feature>
<reference evidence="2 3" key="1">
    <citation type="journal article" date="2015" name="Fungal Genet. Biol.">
        <title>Evolution of novel wood decay mechanisms in Agaricales revealed by the genome sequences of Fistulina hepatica and Cylindrobasidium torrendii.</title>
        <authorList>
            <person name="Floudas D."/>
            <person name="Held B.W."/>
            <person name="Riley R."/>
            <person name="Nagy L.G."/>
            <person name="Koehler G."/>
            <person name="Ransdell A.S."/>
            <person name="Younus H."/>
            <person name="Chow J."/>
            <person name="Chiniquy J."/>
            <person name="Lipzen A."/>
            <person name="Tritt A."/>
            <person name="Sun H."/>
            <person name="Haridas S."/>
            <person name="LaButti K."/>
            <person name="Ohm R.A."/>
            <person name="Kues U."/>
            <person name="Blanchette R.A."/>
            <person name="Grigoriev I.V."/>
            <person name="Minto R.E."/>
            <person name="Hibbett D.S."/>
        </authorList>
    </citation>
    <scope>NUCLEOTIDE SEQUENCE [LARGE SCALE GENOMIC DNA]</scope>
    <source>
        <strain evidence="2 3">FP15055 ss-10</strain>
    </source>
</reference>
<feature type="compositionally biased region" description="Polar residues" evidence="1">
    <location>
        <begin position="544"/>
        <end position="560"/>
    </location>
</feature>
<feature type="compositionally biased region" description="Pro residues" evidence="1">
    <location>
        <begin position="74"/>
        <end position="95"/>
    </location>
</feature>
<accession>A0A0D7BJ97</accession>
<feature type="compositionally biased region" description="Polar residues" evidence="1">
    <location>
        <begin position="1"/>
        <end position="20"/>
    </location>
</feature>
<feature type="compositionally biased region" description="Low complexity" evidence="1">
    <location>
        <begin position="680"/>
        <end position="690"/>
    </location>
</feature>
<dbReference type="STRING" id="1314674.A0A0D7BJ97"/>
<keyword evidence="3" id="KW-1185">Reference proteome</keyword>
<organism evidence="2 3">
    <name type="scientific">Cylindrobasidium torrendii FP15055 ss-10</name>
    <dbReference type="NCBI Taxonomy" id="1314674"/>
    <lineage>
        <taxon>Eukaryota</taxon>
        <taxon>Fungi</taxon>
        <taxon>Dikarya</taxon>
        <taxon>Basidiomycota</taxon>
        <taxon>Agaricomycotina</taxon>
        <taxon>Agaricomycetes</taxon>
        <taxon>Agaricomycetidae</taxon>
        <taxon>Agaricales</taxon>
        <taxon>Marasmiineae</taxon>
        <taxon>Physalacriaceae</taxon>
        <taxon>Cylindrobasidium</taxon>
    </lineage>
</organism>
<evidence type="ECO:0000313" key="2">
    <source>
        <dbReference type="EMBL" id="KIY70638.1"/>
    </source>
</evidence>
<feature type="compositionally biased region" description="Low complexity" evidence="1">
    <location>
        <begin position="273"/>
        <end position="283"/>
    </location>
</feature>
<feature type="compositionally biased region" description="Low complexity" evidence="1">
    <location>
        <begin position="408"/>
        <end position="417"/>
    </location>
</feature>
<proteinExistence type="predicted"/>
<evidence type="ECO:0000256" key="1">
    <source>
        <dbReference type="SAM" id="MobiDB-lite"/>
    </source>
</evidence>
<dbReference type="Proteomes" id="UP000054007">
    <property type="component" value="Unassembled WGS sequence"/>
</dbReference>
<feature type="compositionally biased region" description="Gly residues" evidence="1">
    <location>
        <begin position="804"/>
        <end position="817"/>
    </location>
</feature>
<dbReference type="AlphaFoldDB" id="A0A0D7BJ97"/>
<protein>
    <submittedName>
        <fullName evidence="2">Uncharacterized protein</fullName>
    </submittedName>
</protein>
<evidence type="ECO:0000313" key="3">
    <source>
        <dbReference type="Proteomes" id="UP000054007"/>
    </source>
</evidence>